<name>A0A9D1DR55_9FIRM</name>
<dbReference type="InterPro" id="IPR011055">
    <property type="entry name" value="Dup_hybrid_motif"/>
</dbReference>
<dbReference type="EMBL" id="DVHF01000087">
    <property type="protein sequence ID" value="HIR57570.1"/>
    <property type="molecule type" value="Genomic_DNA"/>
</dbReference>
<sequence length="274" mass="29830">MEKDRNRIEEGTEEKESFSYDYDKAPAQEEEADPGLLKKSNPRLLTIIQITACAMVLLVAIVLKAMGGEPYEKLRQWYLDHLNRSLVAEERLEDAKQTVISMIPEEIAPPEDVRTQAEEQDIPAEEKGVLFTHAVGSEIPVMLSVMISSPVKQEAVLTSGFEDTADRGGLLHKGLDLAGKEGDPICAVLPGTVEAAAENDSYGKYMIIDHGGGIQTLYAHCSELLAKPGASVERGGEIARMGSTGDATGTHLHFELRVNGQCCDPAPYLSEIFC</sequence>
<keyword evidence="3" id="KW-0472">Membrane</keyword>
<dbReference type="PANTHER" id="PTHR21666">
    <property type="entry name" value="PEPTIDASE-RELATED"/>
    <property type="match status" value="1"/>
</dbReference>
<feature type="compositionally biased region" description="Basic and acidic residues" evidence="2">
    <location>
        <begin position="1"/>
        <end position="27"/>
    </location>
</feature>
<dbReference type="Pfam" id="PF01551">
    <property type="entry name" value="Peptidase_M23"/>
    <property type="match status" value="1"/>
</dbReference>
<feature type="domain" description="M23ase beta-sheet core" evidence="4">
    <location>
        <begin position="172"/>
        <end position="265"/>
    </location>
</feature>
<evidence type="ECO:0000259" key="4">
    <source>
        <dbReference type="Pfam" id="PF01551"/>
    </source>
</evidence>
<dbReference type="CDD" id="cd12797">
    <property type="entry name" value="M23_peptidase"/>
    <property type="match status" value="1"/>
</dbReference>
<feature type="transmembrane region" description="Helical" evidence="3">
    <location>
        <begin position="44"/>
        <end position="66"/>
    </location>
</feature>
<dbReference type="AlphaFoldDB" id="A0A9D1DR55"/>
<evidence type="ECO:0000313" key="6">
    <source>
        <dbReference type="Proteomes" id="UP000886785"/>
    </source>
</evidence>
<accession>A0A9D1DR55</accession>
<dbReference type="InterPro" id="IPR016047">
    <property type="entry name" value="M23ase_b-sheet_dom"/>
</dbReference>
<comment type="caution">
    <text evidence="5">The sequence shown here is derived from an EMBL/GenBank/DDBJ whole genome shotgun (WGS) entry which is preliminary data.</text>
</comment>
<keyword evidence="1" id="KW-0732">Signal</keyword>
<evidence type="ECO:0000313" key="5">
    <source>
        <dbReference type="EMBL" id="HIR57570.1"/>
    </source>
</evidence>
<gene>
    <name evidence="5" type="ORF">IAA54_07855</name>
</gene>
<evidence type="ECO:0000256" key="3">
    <source>
        <dbReference type="SAM" id="Phobius"/>
    </source>
</evidence>
<reference evidence="5" key="2">
    <citation type="journal article" date="2021" name="PeerJ">
        <title>Extensive microbial diversity within the chicken gut microbiome revealed by metagenomics and culture.</title>
        <authorList>
            <person name="Gilroy R."/>
            <person name="Ravi A."/>
            <person name="Getino M."/>
            <person name="Pursley I."/>
            <person name="Horton D.L."/>
            <person name="Alikhan N.F."/>
            <person name="Baker D."/>
            <person name="Gharbi K."/>
            <person name="Hall N."/>
            <person name="Watson M."/>
            <person name="Adriaenssens E.M."/>
            <person name="Foster-Nyarko E."/>
            <person name="Jarju S."/>
            <person name="Secka A."/>
            <person name="Antonio M."/>
            <person name="Oren A."/>
            <person name="Chaudhuri R.R."/>
            <person name="La Ragione R."/>
            <person name="Hildebrand F."/>
            <person name="Pallen M.J."/>
        </authorList>
    </citation>
    <scope>NUCLEOTIDE SEQUENCE</scope>
    <source>
        <strain evidence="5">ChiSjej1B19-7085</strain>
    </source>
</reference>
<dbReference type="SUPFAM" id="SSF51261">
    <property type="entry name" value="Duplicated hybrid motif"/>
    <property type="match status" value="1"/>
</dbReference>
<dbReference type="InterPro" id="IPR050570">
    <property type="entry name" value="Cell_wall_metabolism_enzyme"/>
</dbReference>
<proteinExistence type="predicted"/>
<dbReference type="PANTHER" id="PTHR21666:SF289">
    <property type="entry name" value="L-ALA--D-GLU ENDOPEPTIDASE"/>
    <property type="match status" value="1"/>
</dbReference>
<evidence type="ECO:0000256" key="2">
    <source>
        <dbReference type="SAM" id="MobiDB-lite"/>
    </source>
</evidence>
<keyword evidence="3" id="KW-1133">Transmembrane helix</keyword>
<organism evidence="5 6">
    <name type="scientific">Candidatus Gallacutalibacter pullicola</name>
    <dbReference type="NCBI Taxonomy" id="2840830"/>
    <lineage>
        <taxon>Bacteria</taxon>
        <taxon>Bacillati</taxon>
        <taxon>Bacillota</taxon>
        <taxon>Clostridia</taxon>
        <taxon>Eubacteriales</taxon>
        <taxon>Candidatus Gallacutalibacter</taxon>
    </lineage>
</organism>
<evidence type="ECO:0000256" key="1">
    <source>
        <dbReference type="ARBA" id="ARBA00022729"/>
    </source>
</evidence>
<feature type="region of interest" description="Disordered" evidence="2">
    <location>
        <begin position="1"/>
        <end position="34"/>
    </location>
</feature>
<dbReference type="Proteomes" id="UP000886785">
    <property type="component" value="Unassembled WGS sequence"/>
</dbReference>
<dbReference type="GO" id="GO:0004222">
    <property type="term" value="F:metalloendopeptidase activity"/>
    <property type="evidence" value="ECO:0007669"/>
    <property type="project" value="TreeGrafter"/>
</dbReference>
<protein>
    <submittedName>
        <fullName evidence="5">M23 family metallopeptidase</fullName>
    </submittedName>
</protein>
<keyword evidence="3" id="KW-0812">Transmembrane</keyword>
<reference evidence="5" key="1">
    <citation type="submission" date="2020-10" db="EMBL/GenBank/DDBJ databases">
        <authorList>
            <person name="Gilroy R."/>
        </authorList>
    </citation>
    <scope>NUCLEOTIDE SEQUENCE</scope>
    <source>
        <strain evidence="5">ChiSjej1B19-7085</strain>
    </source>
</reference>
<dbReference type="Gene3D" id="2.70.70.10">
    <property type="entry name" value="Glucose Permease (Domain IIA)"/>
    <property type="match status" value="1"/>
</dbReference>